<dbReference type="Gene3D" id="1.10.418.20">
    <property type="match status" value="1"/>
</dbReference>
<proteinExistence type="inferred from homology"/>
<dbReference type="GO" id="GO:0019783">
    <property type="term" value="F:ubiquitin-like protein peptidase activity"/>
    <property type="evidence" value="ECO:0007669"/>
    <property type="project" value="UniProtKB-ARBA"/>
</dbReference>
<organism evidence="5 6">
    <name type="scientific">Jimgerdemannia flammicorona</name>
    <dbReference type="NCBI Taxonomy" id="994334"/>
    <lineage>
        <taxon>Eukaryota</taxon>
        <taxon>Fungi</taxon>
        <taxon>Fungi incertae sedis</taxon>
        <taxon>Mucoromycota</taxon>
        <taxon>Mucoromycotina</taxon>
        <taxon>Endogonomycetes</taxon>
        <taxon>Endogonales</taxon>
        <taxon>Endogonaceae</taxon>
        <taxon>Jimgerdemannia</taxon>
    </lineage>
</organism>
<protein>
    <recommendedName>
        <fullName evidence="4">Ubiquitin-like protease family profile domain-containing protein</fullName>
    </recommendedName>
</protein>
<accession>A0A433QCS6</accession>
<evidence type="ECO:0000313" key="5">
    <source>
        <dbReference type="EMBL" id="RUS27562.1"/>
    </source>
</evidence>
<comment type="similarity">
    <text evidence="1">Belongs to the peptidase C48 family.</text>
</comment>
<sequence length="172" mass="19242">MPESYKSDIRGVRIITTKVLQQTNGSDCGVFLLYFARIFLMDPDYYYRILHENVNANAWNGETSISDTRPHICNVIQMLSDQTDKMADSRSPSLNQPTIFKLTQSITILPESARIGTVQHQVPEARAPGYILAKCPSSTSASFGACKYTKVDIPQMMDVDMMDSSMMVGVFI</sequence>
<comment type="caution">
    <text evidence="5">The sequence shown here is derived from an EMBL/GenBank/DDBJ whole genome shotgun (WGS) entry which is preliminary data.</text>
</comment>
<evidence type="ECO:0000313" key="6">
    <source>
        <dbReference type="Proteomes" id="UP000274822"/>
    </source>
</evidence>
<dbReference type="Pfam" id="PF02902">
    <property type="entry name" value="Peptidase_C48"/>
    <property type="match status" value="1"/>
</dbReference>
<dbReference type="GO" id="GO:0006508">
    <property type="term" value="P:proteolysis"/>
    <property type="evidence" value="ECO:0007669"/>
    <property type="project" value="UniProtKB-KW"/>
</dbReference>
<dbReference type="GO" id="GO:0008234">
    <property type="term" value="F:cysteine-type peptidase activity"/>
    <property type="evidence" value="ECO:0007669"/>
    <property type="project" value="InterPro"/>
</dbReference>
<keyword evidence="6" id="KW-1185">Reference proteome</keyword>
<keyword evidence="3" id="KW-0378">Hydrolase</keyword>
<evidence type="ECO:0000256" key="1">
    <source>
        <dbReference type="ARBA" id="ARBA00005234"/>
    </source>
</evidence>
<dbReference type="SUPFAM" id="SSF54001">
    <property type="entry name" value="Cysteine proteinases"/>
    <property type="match status" value="1"/>
</dbReference>
<name>A0A433QCS6_9FUNG</name>
<gene>
    <name evidence="5" type="ORF">BC938DRAFT_483064</name>
</gene>
<dbReference type="Proteomes" id="UP000274822">
    <property type="component" value="Unassembled WGS sequence"/>
</dbReference>
<evidence type="ECO:0000256" key="3">
    <source>
        <dbReference type="ARBA" id="ARBA00022801"/>
    </source>
</evidence>
<dbReference type="EMBL" id="RBNJ01008163">
    <property type="protein sequence ID" value="RUS27562.1"/>
    <property type="molecule type" value="Genomic_DNA"/>
</dbReference>
<dbReference type="InterPro" id="IPR038765">
    <property type="entry name" value="Papain-like_cys_pep_sf"/>
</dbReference>
<dbReference type="AlphaFoldDB" id="A0A433QCS6"/>
<evidence type="ECO:0000256" key="2">
    <source>
        <dbReference type="ARBA" id="ARBA00022670"/>
    </source>
</evidence>
<feature type="domain" description="Ubiquitin-like protease family profile" evidence="4">
    <location>
        <begin position="13"/>
        <end position="45"/>
    </location>
</feature>
<evidence type="ECO:0000259" key="4">
    <source>
        <dbReference type="Pfam" id="PF02902"/>
    </source>
</evidence>
<dbReference type="InterPro" id="IPR003653">
    <property type="entry name" value="Peptidase_C48_C"/>
</dbReference>
<keyword evidence="2" id="KW-0645">Protease</keyword>
<reference evidence="5 6" key="1">
    <citation type="journal article" date="2018" name="New Phytol.">
        <title>Phylogenomics of Endogonaceae and evolution of mycorrhizas within Mucoromycota.</title>
        <authorList>
            <person name="Chang Y."/>
            <person name="Desiro A."/>
            <person name="Na H."/>
            <person name="Sandor L."/>
            <person name="Lipzen A."/>
            <person name="Clum A."/>
            <person name="Barry K."/>
            <person name="Grigoriev I.V."/>
            <person name="Martin F.M."/>
            <person name="Stajich J.E."/>
            <person name="Smith M.E."/>
            <person name="Bonito G."/>
            <person name="Spatafora J.W."/>
        </authorList>
    </citation>
    <scope>NUCLEOTIDE SEQUENCE [LARGE SCALE GENOMIC DNA]</scope>
    <source>
        <strain evidence="5 6">AD002</strain>
    </source>
</reference>